<dbReference type="PANTHER" id="PTHR10947:SF0">
    <property type="entry name" value="PHENYLALANINE--TRNA LIGASE BETA SUBUNIT"/>
    <property type="match status" value="1"/>
</dbReference>
<feature type="domain" description="B5" evidence="2">
    <location>
        <begin position="295"/>
        <end position="370"/>
    </location>
</feature>
<dbReference type="SUPFAM" id="SSF55681">
    <property type="entry name" value="Class II aaRS and biotin synthetases"/>
    <property type="match status" value="1"/>
</dbReference>
<dbReference type="InterPro" id="IPR005121">
    <property type="entry name" value="Fdx_antiC-bd"/>
</dbReference>
<dbReference type="Pfam" id="PF03483">
    <property type="entry name" value="B3_4"/>
    <property type="match status" value="1"/>
</dbReference>
<evidence type="ECO:0000259" key="1">
    <source>
        <dbReference type="PROSITE" id="PS51447"/>
    </source>
</evidence>
<dbReference type="InterPro" id="IPR045864">
    <property type="entry name" value="aa-tRNA-synth_II/BPL/LPL"/>
</dbReference>
<evidence type="ECO:0000313" key="3">
    <source>
        <dbReference type="EMBL" id="OGZ12363.1"/>
    </source>
</evidence>
<dbReference type="InterPro" id="IPR036690">
    <property type="entry name" value="Fdx_antiC-bd_sf"/>
</dbReference>
<dbReference type="SMART" id="SM00873">
    <property type="entry name" value="B3_4"/>
    <property type="match status" value="1"/>
</dbReference>
<dbReference type="InterPro" id="IPR009061">
    <property type="entry name" value="DNA-bd_dom_put_sf"/>
</dbReference>
<dbReference type="Gene3D" id="3.50.40.10">
    <property type="entry name" value="Phenylalanyl-trna Synthetase, Chain B, domain 3"/>
    <property type="match status" value="1"/>
</dbReference>
<gene>
    <name evidence="3" type="ORF">A3D67_00045</name>
</gene>
<dbReference type="EMBL" id="MHLN01000006">
    <property type="protein sequence ID" value="OGZ12363.1"/>
    <property type="molecule type" value="Genomic_DNA"/>
</dbReference>
<dbReference type="GO" id="GO:0006432">
    <property type="term" value="P:phenylalanyl-tRNA aminoacylation"/>
    <property type="evidence" value="ECO:0007669"/>
    <property type="project" value="InterPro"/>
</dbReference>
<dbReference type="GO" id="GO:0000287">
    <property type="term" value="F:magnesium ion binding"/>
    <property type="evidence" value="ECO:0007669"/>
    <property type="project" value="InterPro"/>
</dbReference>
<dbReference type="Pfam" id="PF03147">
    <property type="entry name" value="FDX-ACB"/>
    <property type="match status" value="1"/>
</dbReference>
<dbReference type="AlphaFoldDB" id="A0A1G2DFP6"/>
<dbReference type="SUPFAM" id="SSF46955">
    <property type="entry name" value="Putative DNA-binding domain"/>
    <property type="match status" value="2"/>
</dbReference>
<dbReference type="InterPro" id="IPR005146">
    <property type="entry name" value="B3/B4_tRNA-bd"/>
</dbReference>
<organism evidence="3 4">
    <name type="scientific">Candidatus Lloydbacteria bacterium RIFCSPHIGHO2_02_FULL_51_22</name>
    <dbReference type="NCBI Taxonomy" id="1798663"/>
    <lineage>
        <taxon>Bacteria</taxon>
        <taxon>Candidatus Lloydiibacteriota</taxon>
    </lineage>
</organism>
<evidence type="ECO:0000313" key="4">
    <source>
        <dbReference type="Proteomes" id="UP000178099"/>
    </source>
</evidence>
<comment type="caution">
    <text evidence="3">The sequence shown here is derived from an EMBL/GenBank/DDBJ whole genome shotgun (WGS) entry which is preliminary data.</text>
</comment>
<dbReference type="GO" id="GO:0009328">
    <property type="term" value="C:phenylalanine-tRNA ligase complex"/>
    <property type="evidence" value="ECO:0007669"/>
    <property type="project" value="TreeGrafter"/>
</dbReference>
<dbReference type="GO" id="GO:0003723">
    <property type="term" value="F:RNA binding"/>
    <property type="evidence" value="ECO:0007669"/>
    <property type="project" value="InterPro"/>
</dbReference>
<dbReference type="GO" id="GO:0005524">
    <property type="term" value="F:ATP binding"/>
    <property type="evidence" value="ECO:0007669"/>
    <property type="project" value="InterPro"/>
</dbReference>
<name>A0A1G2DFP6_9BACT</name>
<dbReference type="InterPro" id="IPR045060">
    <property type="entry name" value="Phe-tRNA-ligase_IIc_bsu"/>
</dbReference>
<dbReference type="SUPFAM" id="SSF56037">
    <property type="entry name" value="PheT/TilS domain"/>
    <property type="match status" value="1"/>
</dbReference>
<dbReference type="SMART" id="SM00874">
    <property type="entry name" value="B5"/>
    <property type="match status" value="1"/>
</dbReference>
<dbReference type="Gene3D" id="3.30.930.10">
    <property type="entry name" value="Bira Bifunctional Protein, Domain 2"/>
    <property type="match status" value="1"/>
</dbReference>
<dbReference type="PROSITE" id="PS51447">
    <property type="entry name" value="FDX_ACB"/>
    <property type="match status" value="1"/>
</dbReference>
<dbReference type="InterPro" id="IPR020825">
    <property type="entry name" value="Phe-tRNA_synthase-like_B3/B4"/>
</dbReference>
<dbReference type="SUPFAM" id="SSF54991">
    <property type="entry name" value="Anticodon-binding domain of PheRS"/>
    <property type="match status" value="1"/>
</dbReference>
<dbReference type="Pfam" id="PF03484">
    <property type="entry name" value="B5"/>
    <property type="match status" value="1"/>
</dbReference>
<dbReference type="PANTHER" id="PTHR10947">
    <property type="entry name" value="PHENYLALANYL-TRNA SYNTHETASE BETA CHAIN AND LEUCINE-RICH REPEAT-CONTAINING PROTEIN 47"/>
    <property type="match status" value="1"/>
</dbReference>
<dbReference type="Gene3D" id="3.30.70.380">
    <property type="entry name" value="Ferrodoxin-fold anticodon-binding domain"/>
    <property type="match status" value="1"/>
</dbReference>
<dbReference type="PROSITE" id="PS51483">
    <property type="entry name" value="B5"/>
    <property type="match status" value="1"/>
</dbReference>
<accession>A0A1G2DFP6</accession>
<dbReference type="GO" id="GO:0004826">
    <property type="term" value="F:phenylalanine-tRNA ligase activity"/>
    <property type="evidence" value="ECO:0007669"/>
    <property type="project" value="InterPro"/>
</dbReference>
<dbReference type="Gene3D" id="3.30.56.10">
    <property type="match status" value="2"/>
</dbReference>
<dbReference type="Proteomes" id="UP000178099">
    <property type="component" value="Unassembled WGS sequence"/>
</dbReference>
<proteinExistence type="predicted"/>
<protein>
    <submittedName>
        <fullName evidence="3">Uncharacterized protein</fullName>
    </submittedName>
</protein>
<dbReference type="InterPro" id="IPR005147">
    <property type="entry name" value="tRNA_synthase_B5-dom"/>
</dbReference>
<sequence>MLFSYNWLQTYFEKKLPPPQEIAELLIFHALEVESVTPEGDDWIFELAVLPHRRHDCLSHRGIAREISVLAGVPMAHDPFQEKVPAWNTPIGLTATVENTDGCPRYMAALMQGVAVDESPDWLKKRLRAVGQKPVNNIVDATNYVMFHLGQPLHAFDAGLFSAEGELRGIGVRDAQKGERITALGGQEHLLQENDLVIVDGMSDAPIGIAGIKGGTAREITVHTKNIIIESANFNPARVRQTAMRLGLRTDASLRFESGLAPEQAEYALREVVMLIEKLTGAELLGVSDIGKWQKKVAPIPLSADEINKLLGTNMDIGILKNVLEELRFEYTEQGKEVHVTPPFERLDVEMKEDLIEEVGRVYGYEKVKAVPLPKADASPAVNKNFYYMGKIRDILVERGFSEVYTHAIGAEGSVGLENPLAEDKRFLRDGLANSQFDSLVLQNERNKKLFDGGTIKIFEMGKAFREKDEQWELVLGSESENEVRDAEMALASFGISSRGTGGVVERHVLMIEALPEPPHAYEPYKKSEIEPRYRPISDFPPVFRDIAVFVPKDVTSEAVREIIVQEAGGLLVSVRLFDEFRKDGKISYAFRLVFQSHEKTLSDNEVNEIMVRITGNLNTRNGFSVR</sequence>
<dbReference type="SMART" id="SM00896">
    <property type="entry name" value="FDX-ACB"/>
    <property type="match status" value="1"/>
</dbReference>
<feature type="domain" description="FDX-ACB" evidence="1">
    <location>
        <begin position="538"/>
        <end position="627"/>
    </location>
</feature>
<evidence type="ECO:0000259" key="2">
    <source>
        <dbReference type="PROSITE" id="PS51483"/>
    </source>
</evidence>
<reference evidence="3 4" key="1">
    <citation type="journal article" date="2016" name="Nat. Commun.">
        <title>Thousands of microbial genomes shed light on interconnected biogeochemical processes in an aquifer system.</title>
        <authorList>
            <person name="Anantharaman K."/>
            <person name="Brown C.T."/>
            <person name="Hug L.A."/>
            <person name="Sharon I."/>
            <person name="Castelle C.J."/>
            <person name="Probst A.J."/>
            <person name="Thomas B.C."/>
            <person name="Singh A."/>
            <person name="Wilkins M.J."/>
            <person name="Karaoz U."/>
            <person name="Brodie E.L."/>
            <person name="Williams K.H."/>
            <person name="Hubbard S.S."/>
            <person name="Banfield J.F."/>
        </authorList>
    </citation>
    <scope>NUCLEOTIDE SEQUENCE [LARGE SCALE GENOMIC DNA]</scope>
</reference>